<accession>A0ACB9FKQ5</accession>
<name>A0ACB9FKQ5_ARCLA</name>
<evidence type="ECO:0000313" key="2">
    <source>
        <dbReference type="Proteomes" id="UP001055879"/>
    </source>
</evidence>
<dbReference type="EMBL" id="CM042047">
    <property type="protein sequence ID" value="KAI3771378.1"/>
    <property type="molecule type" value="Genomic_DNA"/>
</dbReference>
<reference evidence="2" key="1">
    <citation type="journal article" date="2022" name="Mol. Ecol. Resour.">
        <title>The genomes of chicory, endive, great burdock and yacon provide insights into Asteraceae palaeo-polyploidization history and plant inulin production.</title>
        <authorList>
            <person name="Fan W."/>
            <person name="Wang S."/>
            <person name="Wang H."/>
            <person name="Wang A."/>
            <person name="Jiang F."/>
            <person name="Liu H."/>
            <person name="Zhao H."/>
            <person name="Xu D."/>
            <person name="Zhang Y."/>
        </authorList>
    </citation>
    <scope>NUCLEOTIDE SEQUENCE [LARGE SCALE GENOMIC DNA]</scope>
    <source>
        <strain evidence="2">cv. Niubang</strain>
    </source>
</reference>
<reference evidence="1 2" key="2">
    <citation type="journal article" date="2022" name="Mol. Ecol. Resour.">
        <title>The genomes of chicory, endive, great burdock and yacon provide insights into Asteraceae paleo-polyploidization history and plant inulin production.</title>
        <authorList>
            <person name="Fan W."/>
            <person name="Wang S."/>
            <person name="Wang H."/>
            <person name="Wang A."/>
            <person name="Jiang F."/>
            <person name="Liu H."/>
            <person name="Zhao H."/>
            <person name="Xu D."/>
            <person name="Zhang Y."/>
        </authorList>
    </citation>
    <scope>NUCLEOTIDE SEQUENCE [LARGE SCALE GENOMIC DNA]</scope>
    <source>
        <strain evidence="2">cv. Niubang</strain>
    </source>
</reference>
<sequence length="438" mass="48741">MEDSNQTPLLLHQSLNAAATHGVQATGLPSTVAEYGWIDGIPAKFDELTINYCCVDVPASFYSSAGNDSVEEPNTHQLLCENDDDSVVADDLTDESVLDDEESTWPPLLSHPDRSRLYNLPSRRQNPNELCLWSRVQIITCIALLAMLWLIVYLNMVYGVQEIGTLRIGTGCSLLLKPNRFFVKTIKVEQPSDNGGPILYGFNNQPPLNVVSSWSDAQNASLESNIHKEWVYFLNEGSQINVSYSVPSSSRLFLTINRGSDGYCPWLYDQSFPNTTLSWNIIRGNGLIQQHILQSGRYHIVVENLNSEVVEVQLNMSARAFIYDTSDAYYNCTLAQGRCVIPLLFLEENHAVLTTPQQKQASIPSTGADDGQWYVKVAYGPRWSTYLGGIVVICLVASVHFWDKYGLLMVGSSTARSVAVYYSENTQGYGGFDVTLWG</sequence>
<keyword evidence="2" id="KW-1185">Reference proteome</keyword>
<proteinExistence type="predicted"/>
<dbReference type="Proteomes" id="UP001055879">
    <property type="component" value="Linkage Group LG01"/>
</dbReference>
<organism evidence="1 2">
    <name type="scientific">Arctium lappa</name>
    <name type="common">Greater burdock</name>
    <name type="synonym">Lappa major</name>
    <dbReference type="NCBI Taxonomy" id="4217"/>
    <lineage>
        <taxon>Eukaryota</taxon>
        <taxon>Viridiplantae</taxon>
        <taxon>Streptophyta</taxon>
        <taxon>Embryophyta</taxon>
        <taxon>Tracheophyta</taxon>
        <taxon>Spermatophyta</taxon>
        <taxon>Magnoliopsida</taxon>
        <taxon>eudicotyledons</taxon>
        <taxon>Gunneridae</taxon>
        <taxon>Pentapetalae</taxon>
        <taxon>asterids</taxon>
        <taxon>campanulids</taxon>
        <taxon>Asterales</taxon>
        <taxon>Asteraceae</taxon>
        <taxon>Carduoideae</taxon>
        <taxon>Cardueae</taxon>
        <taxon>Arctiinae</taxon>
        <taxon>Arctium</taxon>
    </lineage>
</organism>
<protein>
    <submittedName>
        <fullName evidence="1">Uncharacterized protein</fullName>
    </submittedName>
</protein>
<gene>
    <name evidence="1" type="ORF">L6452_02541</name>
</gene>
<comment type="caution">
    <text evidence="1">The sequence shown here is derived from an EMBL/GenBank/DDBJ whole genome shotgun (WGS) entry which is preliminary data.</text>
</comment>
<evidence type="ECO:0000313" key="1">
    <source>
        <dbReference type="EMBL" id="KAI3771378.1"/>
    </source>
</evidence>